<sequence length="961" mass="110928">MKSIIAGLLALLIKATNEGKSREQLPSILDSFLSSHNVAIEKNIVDAGKKDVDSLTEQKIIQQWKLNYGLFCDGASIQPSKKAVLVDDGDLDINLYKGMPIVFINTNNPDCSTSPLTIENHNCGIYSDVCINFPVIEITYKADQLESFSKFTDDEVLHELYGHFIAKKILAGGQLLIKNFSLAAPSQREILKFYIIWAYNLAKNNNETPFDNNSFYLSFLPRIETSKGVALDTLQKLSNWLRKLYQDNIINIISYEDLVSIKGEISSDKHPGIANYKEKLGLEMWVGNVEYVKLAKWIKDFHPFLGLAINKSNEVESSKKFAINFIEVPTINLRDESYFELINPTTKLEEILISNNIFSIKNFRNFPFIIINDDFNDKENIHLVVKYEQYEILISRDHIKPSELFKNAIEEALKSMKPFNALQDVFNVYGHLFPLRIILGKSLKNILTTEIFGTIEKINLKLPILSLQSYLNNFNITYLTTQKGEVVEEDDWFKKTNNDLEIIEYDEVISLYDVLEAEQKKNIDLILNNNLKVILTGINDLKDLDIDNIEHYKRINIELSLENENYEVFGSIITNDNLKSEDFFARFRLFDVNGFSVMIKPFKRSKVDIRTCHILWMIVGNPSKLSVFSPNNRDIQVDFIERSIALNVDDSFYYIKTLPLSKGNIILIDAYYPSTNYEPHSIFKLVEWEDEAINFQIIKSTYNESSLDSSEVQHGENINSLTNIEHSANIILHICILHSDYGSLRIDNHEKECDWDLFGYILTKENLNKKFEEIDKFDSIQNTIGRPFINDDVKFDSDHLSQNRGIVTKVPSEIISYYNDDEPMEKHFPWIDEFGIYEDIELLDITKDMYLDEIGNDIFDETSAHKKVRWGVEQTKLLLEYLKENKEKVRNLRGISSSKSLWMGASQMLHENKYEFTDKQCAIRYKNLRVAIKSGSKSCSSKSEIEEIIGSDLKIKKINKQ</sequence>
<comment type="caution">
    <text evidence="2">The sequence shown here is derived from an EMBL/GenBank/DDBJ whole genome shotgun (WGS) entry which is preliminary data.</text>
</comment>
<evidence type="ECO:0000313" key="3">
    <source>
        <dbReference type="Proteomes" id="UP000789375"/>
    </source>
</evidence>
<dbReference type="EMBL" id="CAJVPP010001164">
    <property type="protein sequence ID" value="CAG8538240.1"/>
    <property type="molecule type" value="Genomic_DNA"/>
</dbReference>
<dbReference type="Proteomes" id="UP000789375">
    <property type="component" value="Unassembled WGS sequence"/>
</dbReference>
<evidence type="ECO:0000313" key="2">
    <source>
        <dbReference type="EMBL" id="CAG8538240.1"/>
    </source>
</evidence>
<organism evidence="2 3">
    <name type="scientific">Funneliformis mosseae</name>
    <name type="common">Endomycorrhizal fungus</name>
    <name type="synonym">Glomus mosseae</name>
    <dbReference type="NCBI Taxonomy" id="27381"/>
    <lineage>
        <taxon>Eukaryota</taxon>
        <taxon>Fungi</taxon>
        <taxon>Fungi incertae sedis</taxon>
        <taxon>Mucoromycota</taxon>
        <taxon>Glomeromycotina</taxon>
        <taxon>Glomeromycetes</taxon>
        <taxon>Glomerales</taxon>
        <taxon>Glomeraceae</taxon>
        <taxon>Funneliformis</taxon>
    </lineage>
</organism>
<gene>
    <name evidence="2" type="ORF">FMOSSE_LOCUS5850</name>
</gene>
<dbReference type="AlphaFoldDB" id="A0A9N9FJY0"/>
<reference evidence="2" key="1">
    <citation type="submission" date="2021-06" db="EMBL/GenBank/DDBJ databases">
        <authorList>
            <person name="Kallberg Y."/>
            <person name="Tangrot J."/>
            <person name="Rosling A."/>
        </authorList>
    </citation>
    <scope>NUCLEOTIDE SEQUENCE</scope>
    <source>
        <strain evidence="2">87-6 pot B 2015</strain>
    </source>
</reference>
<dbReference type="Pfam" id="PF22693">
    <property type="entry name" value="MACPF_1"/>
    <property type="match status" value="1"/>
</dbReference>
<name>A0A9N9FJY0_FUNMO</name>
<dbReference type="InterPro" id="IPR054586">
    <property type="entry name" value="MACPF_1_fungal"/>
</dbReference>
<protein>
    <submittedName>
        <fullName evidence="2">9906_t:CDS:1</fullName>
    </submittedName>
</protein>
<accession>A0A9N9FJY0</accession>
<proteinExistence type="predicted"/>
<dbReference type="Gene3D" id="1.10.10.60">
    <property type="entry name" value="Homeodomain-like"/>
    <property type="match status" value="1"/>
</dbReference>
<feature type="domain" description="MACPF-like" evidence="1">
    <location>
        <begin position="392"/>
        <end position="462"/>
    </location>
</feature>
<keyword evidence="3" id="KW-1185">Reference proteome</keyword>
<evidence type="ECO:0000259" key="1">
    <source>
        <dbReference type="Pfam" id="PF22693"/>
    </source>
</evidence>